<dbReference type="PANTHER" id="PTHR30157:SF0">
    <property type="entry name" value="NADPH-DEPENDENT FERRIC-CHELATE REDUCTASE"/>
    <property type="match status" value="1"/>
</dbReference>
<gene>
    <name evidence="2" type="ORF">QQX09_09220</name>
</gene>
<dbReference type="Pfam" id="PF08021">
    <property type="entry name" value="FAD_binding_9"/>
    <property type="match status" value="1"/>
</dbReference>
<dbReference type="InterPro" id="IPR039374">
    <property type="entry name" value="SIP_fam"/>
</dbReference>
<dbReference type="InterPro" id="IPR017927">
    <property type="entry name" value="FAD-bd_FR_type"/>
</dbReference>
<dbReference type="Pfam" id="PF04954">
    <property type="entry name" value="SIP"/>
    <property type="match status" value="1"/>
</dbReference>
<proteinExistence type="predicted"/>
<protein>
    <submittedName>
        <fullName evidence="2">Siderophore-interacting protein</fullName>
    </submittedName>
</protein>
<feature type="domain" description="FAD-binding FR-type" evidence="1">
    <location>
        <begin position="2"/>
        <end position="108"/>
    </location>
</feature>
<dbReference type="PANTHER" id="PTHR30157">
    <property type="entry name" value="FERRIC REDUCTASE, NADPH-DEPENDENT"/>
    <property type="match status" value="1"/>
</dbReference>
<dbReference type="Gene3D" id="2.40.30.10">
    <property type="entry name" value="Translation factors"/>
    <property type="match status" value="1"/>
</dbReference>
<dbReference type="Proteomes" id="UP001172728">
    <property type="component" value="Unassembled WGS sequence"/>
</dbReference>
<dbReference type="InterPro" id="IPR017938">
    <property type="entry name" value="Riboflavin_synthase-like_b-brl"/>
</dbReference>
<dbReference type="PROSITE" id="PS51384">
    <property type="entry name" value="FAD_FR"/>
    <property type="match status" value="1"/>
</dbReference>
<dbReference type="EMBL" id="JAUHPW010000006">
    <property type="protein sequence ID" value="MDN4476032.1"/>
    <property type="molecule type" value="Genomic_DNA"/>
</dbReference>
<dbReference type="RefSeq" id="WP_301133759.1">
    <property type="nucleotide sequence ID" value="NZ_JAUHPW010000006.1"/>
</dbReference>
<dbReference type="SUPFAM" id="SSF63380">
    <property type="entry name" value="Riboflavin synthase domain-like"/>
    <property type="match status" value="1"/>
</dbReference>
<keyword evidence="3" id="KW-1185">Reference proteome</keyword>
<evidence type="ECO:0000259" key="1">
    <source>
        <dbReference type="PROSITE" id="PS51384"/>
    </source>
</evidence>
<reference evidence="2" key="1">
    <citation type="submission" date="2023-06" db="EMBL/GenBank/DDBJ databases">
        <title>Sysu t00192.</title>
        <authorList>
            <person name="Gao L."/>
            <person name="Fang B.-Z."/>
            <person name="Li W.-J."/>
        </authorList>
    </citation>
    <scope>NUCLEOTIDE SEQUENCE</scope>
    <source>
        <strain evidence="2">SYSU T00192</strain>
    </source>
</reference>
<evidence type="ECO:0000313" key="3">
    <source>
        <dbReference type="Proteomes" id="UP001172728"/>
    </source>
</evidence>
<accession>A0ABT8GAN6</accession>
<evidence type="ECO:0000313" key="2">
    <source>
        <dbReference type="EMBL" id="MDN4476032.1"/>
    </source>
</evidence>
<dbReference type="CDD" id="cd06193">
    <property type="entry name" value="siderophore_interacting"/>
    <property type="match status" value="1"/>
</dbReference>
<name>A0ABT8GAN6_9MICO</name>
<dbReference type="InterPro" id="IPR007037">
    <property type="entry name" value="SIP_rossman_dom"/>
</dbReference>
<dbReference type="Gene3D" id="3.40.50.80">
    <property type="entry name" value="Nucleotide-binding domain of ferredoxin-NADP reductase (FNR) module"/>
    <property type="match status" value="1"/>
</dbReference>
<dbReference type="InterPro" id="IPR013113">
    <property type="entry name" value="SIP_FAD-bd"/>
</dbReference>
<dbReference type="InterPro" id="IPR039261">
    <property type="entry name" value="FNR_nucleotide-bd"/>
</dbReference>
<comment type="caution">
    <text evidence="2">The sequence shown here is derived from an EMBL/GenBank/DDBJ whole genome shotgun (WGS) entry which is preliminary data.</text>
</comment>
<sequence>METIHAATITASEVVTPHMMRLRLRLDDPGAWVSDGTPDECVHVEVGAETADADGHSARHYTVSGHVEGGFEMEVFIHGDGPGATWARTARPGDRTEVSDSKGYYKVPEGAGTRVLIGDATALPAIARVLAEAGPDEVFHVVVELADMAEARDLPTAATATIDWRLGGNGVRASGLKDALIALEDRFLDPAAGAYIWVACEAKDSRAIRTMLRRGYGLPLTHFRIVGYWHKDLEHALRVWNEASEATKAEYMSLWREDRSDEENWVELEPFLQKMGA</sequence>
<organism evidence="2 3">
    <name type="scientific">Demequina litoralis</name>
    <dbReference type="NCBI Taxonomy" id="3051660"/>
    <lineage>
        <taxon>Bacteria</taxon>
        <taxon>Bacillati</taxon>
        <taxon>Actinomycetota</taxon>
        <taxon>Actinomycetes</taxon>
        <taxon>Micrococcales</taxon>
        <taxon>Demequinaceae</taxon>
        <taxon>Demequina</taxon>
    </lineage>
</organism>